<comment type="caution">
    <text evidence="1">The sequence shown here is derived from an EMBL/GenBank/DDBJ whole genome shotgun (WGS) entry which is preliminary data.</text>
</comment>
<dbReference type="Proteomes" id="UP000652761">
    <property type="component" value="Unassembled WGS sequence"/>
</dbReference>
<proteinExistence type="predicted"/>
<organism evidence="1 2">
    <name type="scientific">Colocasia esculenta</name>
    <name type="common">Wild taro</name>
    <name type="synonym">Arum esculentum</name>
    <dbReference type="NCBI Taxonomy" id="4460"/>
    <lineage>
        <taxon>Eukaryota</taxon>
        <taxon>Viridiplantae</taxon>
        <taxon>Streptophyta</taxon>
        <taxon>Embryophyta</taxon>
        <taxon>Tracheophyta</taxon>
        <taxon>Spermatophyta</taxon>
        <taxon>Magnoliopsida</taxon>
        <taxon>Liliopsida</taxon>
        <taxon>Araceae</taxon>
        <taxon>Aroideae</taxon>
        <taxon>Colocasieae</taxon>
        <taxon>Colocasia</taxon>
    </lineage>
</organism>
<accession>A0A843TU27</accession>
<dbReference type="AlphaFoldDB" id="A0A843TU27"/>
<name>A0A843TU27_COLES</name>
<protein>
    <submittedName>
        <fullName evidence="1">Uncharacterized protein</fullName>
    </submittedName>
</protein>
<sequence length="220" mass="24295">MEDIPNVPAADVSMEDSMAETIPEVVAPGHTEDVLMEDAPAQGEPTASAPAYQFQEGIIEDLSDEDIEPIINSGGKRKGVATRIPLLTRKAHHRSKKRKIHVHMKPIINRLNAHGEILCSLQSEVQSIFISQSTEAKEIGAVKTELQEMRSELGSLKQLVSNISEFVRVQLFIPAPLPPTQSVPEEVSQGHQGHLKLRMLVLGHQGQWSQWQSQLGLKLL</sequence>
<evidence type="ECO:0000313" key="2">
    <source>
        <dbReference type="Proteomes" id="UP000652761"/>
    </source>
</evidence>
<reference evidence="1" key="1">
    <citation type="submission" date="2017-07" db="EMBL/GenBank/DDBJ databases">
        <title>Taro Niue Genome Assembly and Annotation.</title>
        <authorList>
            <person name="Atibalentja N."/>
            <person name="Keating K."/>
            <person name="Fields C.J."/>
        </authorList>
    </citation>
    <scope>NUCLEOTIDE SEQUENCE</scope>
    <source>
        <strain evidence="1">Niue_2</strain>
        <tissue evidence="1">Leaf</tissue>
    </source>
</reference>
<keyword evidence="2" id="KW-1185">Reference proteome</keyword>
<dbReference type="EMBL" id="NMUH01000148">
    <property type="protein sequence ID" value="MQL72990.1"/>
    <property type="molecule type" value="Genomic_DNA"/>
</dbReference>
<gene>
    <name evidence="1" type="ORF">Taro_005330</name>
</gene>
<evidence type="ECO:0000313" key="1">
    <source>
        <dbReference type="EMBL" id="MQL72990.1"/>
    </source>
</evidence>